<feature type="compositionally biased region" description="Basic and acidic residues" evidence="1">
    <location>
        <begin position="317"/>
        <end position="339"/>
    </location>
</feature>
<evidence type="ECO:0000256" key="1">
    <source>
        <dbReference type="SAM" id="MobiDB-lite"/>
    </source>
</evidence>
<feature type="compositionally biased region" description="Polar residues" evidence="1">
    <location>
        <begin position="265"/>
        <end position="304"/>
    </location>
</feature>
<dbReference type="Pfam" id="PF10199">
    <property type="entry name" value="Adaptin_binding"/>
    <property type="match status" value="1"/>
</dbReference>
<dbReference type="Gene3D" id="3.40.50.11960">
    <property type="match status" value="1"/>
</dbReference>
<organism evidence="2 3">
    <name type="scientific">Pinctada imbricata</name>
    <name type="common">Atlantic pearl-oyster</name>
    <name type="synonym">Pinctada martensii</name>
    <dbReference type="NCBI Taxonomy" id="66713"/>
    <lineage>
        <taxon>Eukaryota</taxon>
        <taxon>Metazoa</taxon>
        <taxon>Spiralia</taxon>
        <taxon>Lophotrochozoa</taxon>
        <taxon>Mollusca</taxon>
        <taxon>Bivalvia</taxon>
        <taxon>Autobranchia</taxon>
        <taxon>Pteriomorphia</taxon>
        <taxon>Pterioida</taxon>
        <taxon>Pterioidea</taxon>
        <taxon>Pteriidae</taxon>
        <taxon>Pinctada</taxon>
    </lineage>
</organism>
<feature type="compositionally biased region" description="Low complexity" evidence="1">
    <location>
        <begin position="252"/>
        <end position="264"/>
    </location>
</feature>
<proteinExistence type="predicted"/>
<evidence type="ECO:0000313" key="2">
    <source>
        <dbReference type="EMBL" id="KAK3097520.1"/>
    </source>
</evidence>
<protein>
    <recommendedName>
        <fullName evidence="4">Alpha-and gamma-adaptin-binding protein p34</fullName>
    </recommendedName>
</protein>
<feature type="region of interest" description="Disordered" evidence="1">
    <location>
        <begin position="245"/>
        <end position="342"/>
    </location>
</feature>
<evidence type="ECO:0000313" key="3">
    <source>
        <dbReference type="Proteomes" id="UP001186944"/>
    </source>
</evidence>
<gene>
    <name evidence="2" type="ORF">FSP39_010401</name>
</gene>
<dbReference type="Proteomes" id="UP001186944">
    <property type="component" value="Unassembled WGS sequence"/>
</dbReference>
<reference evidence="2" key="1">
    <citation type="submission" date="2019-08" db="EMBL/GenBank/DDBJ databases">
        <title>The improved chromosome-level genome for the pearl oyster Pinctada fucata martensii using PacBio sequencing and Hi-C.</title>
        <authorList>
            <person name="Zheng Z."/>
        </authorList>
    </citation>
    <scope>NUCLEOTIDE SEQUENCE</scope>
    <source>
        <strain evidence="2">ZZ-2019</strain>
        <tissue evidence="2">Adductor muscle</tissue>
    </source>
</reference>
<dbReference type="PANTHER" id="PTHR14659">
    <property type="entry name" value="ALPHA- AND GAMMA-ADAPTIN-BINDING PROTEIN P34"/>
    <property type="match status" value="1"/>
</dbReference>
<name>A0AA88Y387_PINIB</name>
<keyword evidence="3" id="KW-1185">Reference proteome</keyword>
<dbReference type="PANTHER" id="PTHR14659:SF1">
    <property type="entry name" value="ALPHA- AND GAMMA-ADAPTIN-BINDING PROTEIN P34"/>
    <property type="match status" value="1"/>
</dbReference>
<sequence length="426" mass="48052">MLGPEKTASHTKILRVCAIKRPTAIEYVYCRICILDILRMSWSALDGCQFIPLCDCTYEKQKFFLMTELHAEVLRVEKLPDGEILLEDIKGYDWHIETKYYTADIKLCSTQNRTIGNPQFAESMQAIVLMFDPDEKKSFDLVKAWLPYLAEIEPSIQLLVCKTCTEDNDIDRLTVQHWCIDNDFELVELEPESVDGQDDSDDDFGETTGVQRIIQALHAHTWSNLTMKDKPDILSPYMKKLMEEQSKEIKENSSSTVETNTSNTPDNVTMVTNSSVQSSSGAHITNSQCDDCSKVNGSLNSTDSSAEKASGIQQTKGKTDISKHGQKKSLQEETYKDKGSTTNQEVGLESLLPMDDMDLMQAVCSGDDEEAESFEQLFSKFRLMKEKAESLPPDQRKKYAEHVALSFWKAMGGDEDEIEGLSDDSN</sequence>
<dbReference type="AlphaFoldDB" id="A0AA88Y387"/>
<dbReference type="EMBL" id="VSWD01000007">
    <property type="protein sequence ID" value="KAK3097520.1"/>
    <property type="molecule type" value="Genomic_DNA"/>
</dbReference>
<evidence type="ECO:0008006" key="4">
    <source>
        <dbReference type="Google" id="ProtNLM"/>
    </source>
</evidence>
<dbReference type="InterPro" id="IPR019341">
    <property type="entry name" value="Alpha/Gamma-adaptin-bd_p34"/>
</dbReference>
<accession>A0AA88Y387</accession>
<comment type="caution">
    <text evidence="2">The sequence shown here is derived from an EMBL/GenBank/DDBJ whole genome shotgun (WGS) entry which is preliminary data.</text>
</comment>